<dbReference type="Proteomes" id="UP000316621">
    <property type="component" value="Chromosome 3"/>
</dbReference>
<sequence>MVDLDFIRHGRIRKWAKMADVINRITPASTTELYLTLLLPFNPMTPTAFVPQGSVGWTVVELQASPPQVKEQSGKAKKP</sequence>
<dbReference type="EMBL" id="CM010717">
    <property type="protein sequence ID" value="RZC56937.1"/>
    <property type="molecule type" value="Genomic_DNA"/>
</dbReference>
<organism evidence="1 2">
    <name type="scientific">Papaver somniferum</name>
    <name type="common">Opium poppy</name>
    <dbReference type="NCBI Taxonomy" id="3469"/>
    <lineage>
        <taxon>Eukaryota</taxon>
        <taxon>Viridiplantae</taxon>
        <taxon>Streptophyta</taxon>
        <taxon>Embryophyta</taxon>
        <taxon>Tracheophyta</taxon>
        <taxon>Spermatophyta</taxon>
        <taxon>Magnoliopsida</taxon>
        <taxon>Ranunculales</taxon>
        <taxon>Papaveraceae</taxon>
        <taxon>Papaveroideae</taxon>
        <taxon>Papaver</taxon>
    </lineage>
</organism>
<proteinExistence type="predicted"/>
<evidence type="ECO:0000313" key="1">
    <source>
        <dbReference type="EMBL" id="RZC56937.1"/>
    </source>
</evidence>
<name>A0A4Y7J803_PAPSO</name>
<reference evidence="1 2" key="1">
    <citation type="journal article" date="2018" name="Science">
        <title>The opium poppy genome and morphinan production.</title>
        <authorList>
            <person name="Guo L."/>
            <person name="Winzer T."/>
            <person name="Yang X."/>
            <person name="Li Y."/>
            <person name="Ning Z."/>
            <person name="He Z."/>
            <person name="Teodor R."/>
            <person name="Lu Y."/>
            <person name="Bowser T.A."/>
            <person name="Graham I.A."/>
            <person name="Ye K."/>
        </authorList>
    </citation>
    <scope>NUCLEOTIDE SEQUENCE [LARGE SCALE GENOMIC DNA]</scope>
    <source>
        <strain evidence="2">cv. HN1</strain>
        <tissue evidence="1">Leaves</tissue>
    </source>
</reference>
<accession>A0A4Y7J803</accession>
<protein>
    <submittedName>
        <fullName evidence="1">Uncharacterized protein</fullName>
    </submittedName>
</protein>
<dbReference type="AlphaFoldDB" id="A0A4Y7J803"/>
<evidence type="ECO:0000313" key="2">
    <source>
        <dbReference type="Proteomes" id="UP000316621"/>
    </source>
</evidence>
<gene>
    <name evidence="1" type="ORF">C5167_015783</name>
</gene>
<dbReference type="Gramene" id="RZC56937">
    <property type="protein sequence ID" value="RZC56937"/>
    <property type="gene ID" value="C5167_015783"/>
</dbReference>
<keyword evidence="2" id="KW-1185">Reference proteome</keyword>